<feature type="binding site" evidence="10">
    <location>
        <begin position="120"/>
        <end position="124"/>
    </location>
    <ligand>
        <name>(6S)-NADPHX</name>
        <dbReference type="ChEBI" id="CHEBI:64076"/>
    </ligand>
</feature>
<keyword evidence="5 10" id="KW-0547">Nucleotide-binding</keyword>
<dbReference type="GO" id="GO:0046872">
    <property type="term" value="F:metal ion binding"/>
    <property type="evidence" value="ECO:0007669"/>
    <property type="project" value="UniProtKB-KW"/>
</dbReference>
<dbReference type="Proteomes" id="UP000001819">
    <property type="component" value="Chromosome X"/>
</dbReference>
<gene>
    <name evidence="13" type="primary">Naxe</name>
</gene>
<comment type="cofactor">
    <cofactor evidence="10">
        <name>K(+)</name>
        <dbReference type="ChEBI" id="CHEBI:29103"/>
    </cofactor>
    <text evidence="10">Binds 1 potassium ion per subunit.</text>
</comment>
<evidence type="ECO:0000256" key="6">
    <source>
        <dbReference type="ARBA" id="ARBA00022857"/>
    </source>
</evidence>
<dbReference type="InterPro" id="IPR036652">
    <property type="entry name" value="YjeF_N_dom_sf"/>
</dbReference>
<dbReference type="HAMAP" id="MF_01966">
    <property type="entry name" value="NADHX_epimerase"/>
    <property type="match status" value="1"/>
</dbReference>
<feature type="binding site" evidence="10">
    <location>
        <position position="185"/>
    </location>
    <ligand>
        <name>K(+)</name>
        <dbReference type="ChEBI" id="CHEBI:29103"/>
    </ligand>
</feature>
<evidence type="ECO:0000256" key="1">
    <source>
        <dbReference type="ARBA" id="ARBA00000013"/>
    </source>
</evidence>
<dbReference type="GO" id="GO:0052856">
    <property type="term" value="F:NAD(P)HX epimerase activity"/>
    <property type="evidence" value="ECO:0007669"/>
    <property type="project" value="UniProtKB-UniRule"/>
</dbReference>
<feature type="domain" description="YjeF N-terminal" evidence="11">
    <location>
        <begin position="72"/>
        <end position="277"/>
    </location>
</feature>
<evidence type="ECO:0000256" key="4">
    <source>
        <dbReference type="ARBA" id="ARBA00022723"/>
    </source>
</evidence>
<evidence type="ECO:0000313" key="12">
    <source>
        <dbReference type="Proteomes" id="UP000001819"/>
    </source>
</evidence>
<feature type="binding site" evidence="10">
    <location>
        <position position="221"/>
    </location>
    <ligand>
        <name>K(+)</name>
        <dbReference type="ChEBI" id="CHEBI:29103"/>
    </ligand>
</feature>
<dbReference type="FunCoup" id="A0A6I8UEY6">
    <property type="interactions" value="1400"/>
</dbReference>
<accession>A0A6I8UEY6</accession>
<keyword evidence="8 10" id="KW-0520">NAD</keyword>
<keyword evidence="12" id="KW-1185">Reference proteome</keyword>
<evidence type="ECO:0000313" key="13">
    <source>
        <dbReference type="RefSeq" id="XP_001354421.4"/>
    </source>
</evidence>
<dbReference type="PANTHER" id="PTHR13232:SF10">
    <property type="entry name" value="NAD(P)H-HYDRATE EPIMERASE"/>
    <property type="match status" value="1"/>
</dbReference>
<comment type="catalytic activity">
    <reaction evidence="1 10">
        <text>(6R)-NADHX = (6S)-NADHX</text>
        <dbReference type="Rhea" id="RHEA:32215"/>
        <dbReference type="ChEBI" id="CHEBI:64074"/>
        <dbReference type="ChEBI" id="CHEBI:64075"/>
        <dbReference type="EC" id="5.1.99.6"/>
    </reaction>
</comment>
<evidence type="ECO:0000256" key="9">
    <source>
        <dbReference type="ARBA" id="ARBA00023235"/>
    </source>
</evidence>
<dbReference type="PROSITE" id="PS51385">
    <property type="entry name" value="YJEF_N"/>
    <property type="match status" value="1"/>
</dbReference>
<evidence type="ECO:0000256" key="10">
    <source>
        <dbReference type="HAMAP-Rule" id="MF_03159"/>
    </source>
</evidence>
<dbReference type="Pfam" id="PF03853">
    <property type="entry name" value="YjeF_N"/>
    <property type="match status" value="1"/>
</dbReference>
<dbReference type="GO" id="GO:0000166">
    <property type="term" value="F:nucleotide binding"/>
    <property type="evidence" value="ECO:0007669"/>
    <property type="project" value="UniProtKB-KW"/>
</dbReference>
<dbReference type="PANTHER" id="PTHR13232">
    <property type="entry name" value="NAD(P)H-HYDRATE EPIMERASE"/>
    <property type="match status" value="1"/>
</dbReference>
<dbReference type="InParanoid" id="A0A6I8UEY6"/>
<dbReference type="RefSeq" id="XP_001354421.4">
    <property type="nucleotide sequence ID" value="XM_001354385.4"/>
</dbReference>
<evidence type="ECO:0000256" key="8">
    <source>
        <dbReference type="ARBA" id="ARBA00023027"/>
    </source>
</evidence>
<comment type="caution">
    <text evidence="10">Lacks conserved residue(s) required for the propagation of feature annotation.</text>
</comment>
<comment type="catalytic activity">
    <reaction evidence="2 10">
        <text>(6R)-NADPHX = (6S)-NADPHX</text>
        <dbReference type="Rhea" id="RHEA:32227"/>
        <dbReference type="ChEBI" id="CHEBI:64076"/>
        <dbReference type="ChEBI" id="CHEBI:64077"/>
        <dbReference type="EC" id="5.1.99.6"/>
    </reaction>
</comment>
<protein>
    <recommendedName>
        <fullName evidence="3 10">NAD(P)H-hydrate epimerase</fullName>
        <ecNumber evidence="3 10">5.1.99.6</ecNumber>
    </recommendedName>
    <alternativeName>
        <fullName evidence="10">NAD(P)HX epimerase</fullName>
    </alternativeName>
</protein>
<dbReference type="NCBIfam" id="TIGR00197">
    <property type="entry name" value="yjeF_nterm"/>
    <property type="match status" value="1"/>
</dbReference>
<sequence>MRLPSWQCLRWNGCIPRTCQLLWRRKNTQSRLPFSPFAIIEKQQQRQNQQLKRHFSLQSCKNMVKYLSQSEAIELDLDLFEMFHVGQLMELAGLSCADAVAECFPAQTHPRVLVVCGPGNNGGDGLVCARHLSLMGYQPTVYYPKPTLMSLYENLTNQCHHMEIPSVKKCPSVSDAEEDYDLILDALFGFGFKPPVREDFVPLVKMMQETKVPIASVDIPSGWDVEKGKQSECDFEPKLLISLTAPKLCAEHFKGEHHYLGGRFVPPALQRKYQLNLPDYGSKLVVRL</sequence>
<feature type="binding site" evidence="10">
    <location>
        <position position="121"/>
    </location>
    <ligand>
        <name>K(+)</name>
        <dbReference type="ChEBI" id="CHEBI:29103"/>
    </ligand>
</feature>
<keyword evidence="9 10" id="KW-0413">Isomerase</keyword>
<dbReference type="KEGG" id="dpo:4814332"/>
<proteinExistence type="inferred from homology"/>
<dbReference type="InterPro" id="IPR004443">
    <property type="entry name" value="YjeF_N_dom"/>
</dbReference>
<feature type="binding site" evidence="10">
    <location>
        <begin position="189"/>
        <end position="195"/>
    </location>
    <ligand>
        <name>(6S)-NADPHX</name>
        <dbReference type="ChEBI" id="CHEBI:64076"/>
    </ligand>
</feature>
<reference evidence="13" key="1">
    <citation type="submission" date="2025-08" db="UniProtKB">
        <authorList>
            <consortium name="RefSeq"/>
        </authorList>
    </citation>
    <scope>IDENTIFICATION</scope>
    <source>
        <strain evidence="13">MV-25-SWS-2005</strain>
        <tissue evidence="13">Whole body</tissue>
    </source>
</reference>
<dbReference type="Gene3D" id="3.40.50.10260">
    <property type="entry name" value="YjeF N-terminal domain"/>
    <property type="match status" value="1"/>
</dbReference>
<name>A0A6I8UEY6_DROPS</name>
<dbReference type="AlphaFoldDB" id="A0A6I8UEY6"/>
<dbReference type="InterPro" id="IPR032976">
    <property type="entry name" value="YJEFN_prot_NAXE-like"/>
</dbReference>
<organism evidence="12 13">
    <name type="scientific">Drosophila pseudoobscura pseudoobscura</name>
    <name type="common">Fruit fly</name>
    <dbReference type="NCBI Taxonomy" id="46245"/>
    <lineage>
        <taxon>Eukaryota</taxon>
        <taxon>Metazoa</taxon>
        <taxon>Ecdysozoa</taxon>
        <taxon>Arthropoda</taxon>
        <taxon>Hexapoda</taxon>
        <taxon>Insecta</taxon>
        <taxon>Pterygota</taxon>
        <taxon>Neoptera</taxon>
        <taxon>Endopterygota</taxon>
        <taxon>Diptera</taxon>
        <taxon>Brachycera</taxon>
        <taxon>Muscomorpha</taxon>
        <taxon>Ephydroidea</taxon>
        <taxon>Drosophilidae</taxon>
        <taxon>Drosophila</taxon>
        <taxon>Sophophora</taxon>
    </lineage>
</organism>
<evidence type="ECO:0000256" key="7">
    <source>
        <dbReference type="ARBA" id="ARBA00022958"/>
    </source>
</evidence>
<keyword evidence="7 10" id="KW-0630">Potassium</keyword>
<keyword evidence="6" id="KW-0521">NADP</keyword>
<evidence type="ECO:0000256" key="2">
    <source>
        <dbReference type="ARBA" id="ARBA00000909"/>
    </source>
</evidence>
<dbReference type="GO" id="GO:0005739">
    <property type="term" value="C:mitochondrion"/>
    <property type="evidence" value="ECO:0007669"/>
    <property type="project" value="TreeGrafter"/>
</dbReference>
<feature type="binding site" evidence="10">
    <location>
        <position position="218"/>
    </location>
    <ligand>
        <name>(6S)-NADPHX</name>
        <dbReference type="ChEBI" id="CHEBI:64076"/>
    </ligand>
</feature>
<evidence type="ECO:0000256" key="3">
    <source>
        <dbReference type="ARBA" id="ARBA00012228"/>
    </source>
</evidence>
<comment type="function">
    <text evidence="10">Catalyzes the epimerization of the S- and R-forms of NAD(P)HX, a damaged form of NAD(P)H that is a result of enzymatic or heat-dependent hydration. This is a prerequisite for the S-specific NAD(P)H-hydrate dehydratase to allow the repair of both epimers of NAD(P)HX.</text>
</comment>
<dbReference type="SUPFAM" id="SSF64153">
    <property type="entry name" value="YjeF N-terminal domain-like"/>
    <property type="match status" value="1"/>
</dbReference>
<dbReference type="EC" id="5.1.99.6" evidence="3 10"/>
<comment type="similarity">
    <text evidence="10">Belongs to the NnrE/AIBP family.</text>
</comment>
<evidence type="ECO:0000259" key="11">
    <source>
        <dbReference type="PROSITE" id="PS51385"/>
    </source>
</evidence>
<keyword evidence="4 10" id="KW-0479">Metal-binding</keyword>
<evidence type="ECO:0000256" key="5">
    <source>
        <dbReference type="ARBA" id="ARBA00022741"/>
    </source>
</evidence>